<dbReference type="AlphaFoldDB" id="E9HC68"/>
<proteinExistence type="predicted"/>
<gene>
    <name evidence="1" type="ORF">DAPPUDRAFT_256833</name>
</gene>
<protein>
    <submittedName>
        <fullName evidence="1">Uncharacterized protein</fullName>
    </submittedName>
</protein>
<dbReference type="EMBL" id="GL732619">
    <property type="protein sequence ID" value="EFX70570.1"/>
    <property type="molecule type" value="Genomic_DNA"/>
</dbReference>
<evidence type="ECO:0000313" key="2">
    <source>
        <dbReference type="Proteomes" id="UP000000305"/>
    </source>
</evidence>
<accession>E9HC68</accession>
<sequence length="109" mass="12576">MAIVQNGTADQHLTEMRETRVRFLQKKFSVPDASRNGMDTEMDTEWRGRETRAKCRQNATIHFNLFSRNIRDNTPDAFGPVPIVESTSSAYWSNVMLSNKFQEESLSMD</sequence>
<keyword evidence="2" id="KW-1185">Reference proteome</keyword>
<dbReference type="Proteomes" id="UP000000305">
    <property type="component" value="Unassembled WGS sequence"/>
</dbReference>
<reference evidence="1 2" key="1">
    <citation type="journal article" date="2011" name="Science">
        <title>The ecoresponsive genome of Daphnia pulex.</title>
        <authorList>
            <person name="Colbourne J.K."/>
            <person name="Pfrender M.E."/>
            <person name="Gilbert D."/>
            <person name="Thomas W.K."/>
            <person name="Tucker A."/>
            <person name="Oakley T.H."/>
            <person name="Tokishita S."/>
            <person name="Aerts A."/>
            <person name="Arnold G.J."/>
            <person name="Basu M.K."/>
            <person name="Bauer D.J."/>
            <person name="Caceres C.E."/>
            <person name="Carmel L."/>
            <person name="Casola C."/>
            <person name="Choi J.H."/>
            <person name="Detter J.C."/>
            <person name="Dong Q."/>
            <person name="Dusheyko S."/>
            <person name="Eads B.D."/>
            <person name="Frohlich T."/>
            <person name="Geiler-Samerotte K.A."/>
            <person name="Gerlach D."/>
            <person name="Hatcher P."/>
            <person name="Jogdeo S."/>
            <person name="Krijgsveld J."/>
            <person name="Kriventseva E.V."/>
            <person name="Kultz D."/>
            <person name="Laforsch C."/>
            <person name="Lindquist E."/>
            <person name="Lopez J."/>
            <person name="Manak J.R."/>
            <person name="Muller J."/>
            <person name="Pangilinan J."/>
            <person name="Patwardhan R.P."/>
            <person name="Pitluck S."/>
            <person name="Pritham E.J."/>
            <person name="Rechtsteiner A."/>
            <person name="Rho M."/>
            <person name="Rogozin I.B."/>
            <person name="Sakarya O."/>
            <person name="Salamov A."/>
            <person name="Schaack S."/>
            <person name="Shapiro H."/>
            <person name="Shiga Y."/>
            <person name="Skalitzky C."/>
            <person name="Smith Z."/>
            <person name="Souvorov A."/>
            <person name="Sung W."/>
            <person name="Tang Z."/>
            <person name="Tsuchiya D."/>
            <person name="Tu H."/>
            <person name="Vos H."/>
            <person name="Wang M."/>
            <person name="Wolf Y.I."/>
            <person name="Yamagata H."/>
            <person name="Yamada T."/>
            <person name="Ye Y."/>
            <person name="Shaw J.R."/>
            <person name="Andrews J."/>
            <person name="Crease T.J."/>
            <person name="Tang H."/>
            <person name="Lucas S.M."/>
            <person name="Robertson H.M."/>
            <person name="Bork P."/>
            <person name="Koonin E.V."/>
            <person name="Zdobnov E.M."/>
            <person name="Grigoriev I.V."/>
            <person name="Lynch M."/>
            <person name="Boore J.L."/>
        </authorList>
    </citation>
    <scope>NUCLEOTIDE SEQUENCE [LARGE SCALE GENOMIC DNA]</scope>
</reference>
<dbReference type="KEGG" id="dpx:DAPPUDRAFT_256833"/>
<evidence type="ECO:0000313" key="1">
    <source>
        <dbReference type="EMBL" id="EFX70570.1"/>
    </source>
</evidence>
<dbReference type="HOGENOM" id="CLU_2186591_0_0_1"/>
<name>E9HC68_DAPPU</name>
<dbReference type="InParanoid" id="E9HC68"/>
<organism evidence="1 2">
    <name type="scientific">Daphnia pulex</name>
    <name type="common">Water flea</name>
    <dbReference type="NCBI Taxonomy" id="6669"/>
    <lineage>
        <taxon>Eukaryota</taxon>
        <taxon>Metazoa</taxon>
        <taxon>Ecdysozoa</taxon>
        <taxon>Arthropoda</taxon>
        <taxon>Crustacea</taxon>
        <taxon>Branchiopoda</taxon>
        <taxon>Diplostraca</taxon>
        <taxon>Cladocera</taxon>
        <taxon>Anomopoda</taxon>
        <taxon>Daphniidae</taxon>
        <taxon>Daphnia</taxon>
    </lineage>
</organism>